<feature type="coiled-coil region" evidence="1">
    <location>
        <begin position="109"/>
        <end position="162"/>
    </location>
</feature>
<organism evidence="2 3">
    <name type="scientific">Modicella reniformis</name>
    <dbReference type="NCBI Taxonomy" id="1440133"/>
    <lineage>
        <taxon>Eukaryota</taxon>
        <taxon>Fungi</taxon>
        <taxon>Fungi incertae sedis</taxon>
        <taxon>Mucoromycota</taxon>
        <taxon>Mortierellomycotina</taxon>
        <taxon>Mortierellomycetes</taxon>
        <taxon>Mortierellales</taxon>
        <taxon>Mortierellaceae</taxon>
        <taxon>Modicella</taxon>
    </lineage>
</organism>
<proteinExistence type="predicted"/>
<dbReference type="Proteomes" id="UP000749646">
    <property type="component" value="Unassembled WGS sequence"/>
</dbReference>
<name>A0A9P6IK60_9FUNG</name>
<reference evidence="2" key="1">
    <citation type="journal article" date="2020" name="Fungal Divers.">
        <title>Resolving the Mortierellaceae phylogeny through synthesis of multi-gene phylogenetics and phylogenomics.</title>
        <authorList>
            <person name="Vandepol N."/>
            <person name="Liber J."/>
            <person name="Desiro A."/>
            <person name="Na H."/>
            <person name="Kennedy M."/>
            <person name="Barry K."/>
            <person name="Grigoriev I.V."/>
            <person name="Miller A.N."/>
            <person name="O'Donnell K."/>
            <person name="Stajich J.E."/>
            <person name="Bonito G."/>
        </authorList>
    </citation>
    <scope>NUCLEOTIDE SEQUENCE</scope>
    <source>
        <strain evidence="2">MES-2147</strain>
    </source>
</reference>
<sequence length="208" mass="23892">MIPLRIAHHPGVELDVVIETTEQTISTGEAVYLSQIPSAGKEKSKVHDDQLIKTEDTPAITDNPTNQSLIMYPKTIPEIPQSSILAQNLLHNNPLQTIMASQVIIKQSIDHHFDRLQNEMDKNKQLQEQMQVLQQHTSQELLRNQEEMRQMQQRALDRLANIQSTVQAVLTQNYELHEYPIPRLFIVLPKAVGLLNKFKSLFSDQFRL</sequence>
<feature type="non-terminal residue" evidence="2">
    <location>
        <position position="208"/>
    </location>
</feature>
<comment type="caution">
    <text evidence="2">The sequence shown here is derived from an EMBL/GenBank/DDBJ whole genome shotgun (WGS) entry which is preliminary data.</text>
</comment>
<evidence type="ECO:0000313" key="3">
    <source>
        <dbReference type="Proteomes" id="UP000749646"/>
    </source>
</evidence>
<protein>
    <submittedName>
        <fullName evidence="2">Uncharacterized protein</fullName>
    </submittedName>
</protein>
<dbReference type="AlphaFoldDB" id="A0A9P6IK60"/>
<evidence type="ECO:0000313" key="2">
    <source>
        <dbReference type="EMBL" id="KAF9932086.1"/>
    </source>
</evidence>
<gene>
    <name evidence="2" type="ORF">BGZ65_004611</name>
</gene>
<keyword evidence="3" id="KW-1185">Reference proteome</keyword>
<dbReference type="EMBL" id="JAAAHW010010018">
    <property type="protein sequence ID" value="KAF9932086.1"/>
    <property type="molecule type" value="Genomic_DNA"/>
</dbReference>
<accession>A0A9P6IK60</accession>
<evidence type="ECO:0000256" key="1">
    <source>
        <dbReference type="SAM" id="Coils"/>
    </source>
</evidence>
<keyword evidence="1" id="KW-0175">Coiled coil</keyword>